<dbReference type="EMBL" id="JBHTHM010000112">
    <property type="protein sequence ID" value="MFD0783254.1"/>
    <property type="molecule type" value="Genomic_DNA"/>
</dbReference>
<name>A0ABW2ZY24_9ACTN</name>
<keyword evidence="3" id="KW-1185">Reference proteome</keyword>
<sequence length="390" mass="39881">MIVSIAVVLGVAVVGGISALEHVLRTPGQAAADAAPPDASLVTALVERRVLGEPILVRGNITPGPSTKLLPPIGATGPEAVVTRVRVRNGQTLEEGDPILDIAGQPLIPLDLPFPLYRDLAPGLAGPDVEAVQVALRRLGYHPTKDGKVDTTTAREIRRFLADRGYSSPSAEAGTKPPVTPSADPQGATSAGLGSAENAVVLPRSLVLRVTKQKSKVTAVRAKVGAVLSAPDTVLLELDGTGPFIALSLTVDKATQLRVGQPASALDEESGKRVQVQVQAIGTKVGVDSVTGSSGVPVTLSFKGAPMAANDRSLLVEIPSEQDGDPVLAVPVSAVYSKPDGSSFVTVVMADGSTEDVAISADQAIGGWVKIQGDASDALSEGSRVVVGLQ</sequence>
<organism evidence="2 3">
    <name type="scientific">Micromonospora azadirachtae</name>
    <dbReference type="NCBI Taxonomy" id="1970735"/>
    <lineage>
        <taxon>Bacteria</taxon>
        <taxon>Bacillati</taxon>
        <taxon>Actinomycetota</taxon>
        <taxon>Actinomycetes</taxon>
        <taxon>Micromonosporales</taxon>
        <taxon>Micromonosporaceae</taxon>
        <taxon>Micromonospora</taxon>
    </lineage>
</organism>
<dbReference type="Proteomes" id="UP001597053">
    <property type="component" value="Unassembled WGS sequence"/>
</dbReference>
<comment type="caution">
    <text evidence="2">The sequence shown here is derived from an EMBL/GenBank/DDBJ whole genome shotgun (WGS) entry which is preliminary data.</text>
</comment>
<feature type="region of interest" description="Disordered" evidence="1">
    <location>
        <begin position="165"/>
        <end position="192"/>
    </location>
</feature>
<evidence type="ECO:0000313" key="2">
    <source>
        <dbReference type="EMBL" id="MFD0783254.1"/>
    </source>
</evidence>
<accession>A0ABW2ZY24</accession>
<dbReference type="SUPFAM" id="SSF47090">
    <property type="entry name" value="PGBD-like"/>
    <property type="match status" value="1"/>
</dbReference>
<evidence type="ECO:0000256" key="1">
    <source>
        <dbReference type="SAM" id="MobiDB-lite"/>
    </source>
</evidence>
<dbReference type="Gene3D" id="2.40.420.20">
    <property type="match status" value="1"/>
</dbReference>
<evidence type="ECO:0000313" key="3">
    <source>
        <dbReference type="Proteomes" id="UP001597053"/>
    </source>
</evidence>
<dbReference type="Gene3D" id="1.10.101.10">
    <property type="entry name" value="PGBD-like superfamily/PGBD"/>
    <property type="match status" value="1"/>
</dbReference>
<protein>
    <submittedName>
        <fullName evidence="2">Peptidoglycan-binding protein</fullName>
    </submittedName>
</protein>
<dbReference type="InterPro" id="IPR036365">
    <property type="entry name" value="PGBD-like_sf"/>
</dbReference>
<gene>
    <name evidence="2" type="ORF">ACFQZ8_04880</name>
</gene>
<proteinExistence type="predicted"/>
<dbReference type="InterPro" id="IPR036366">
    <property type="entry name" value="PGBDSf"/>
</dbReference>
<reference evidence="3" key="1">
    <citation type="journal article" date="2019" name="Int. J. Syst. Evol. Microbiol.">
        <title>The Global Catalogue of Microorganisms (GCM) 10K type strain sequencing project: providing services to taxonomists for standard genome sequencing and annotation.</title>
        <authorList>
            <consortium name="The Broad Institute Genomics Platform"/>
            <consortium name="The Broad Institute Genome Sequencing Center for Infectious Disease"/>
            <person name="Wu L."/>
            <person name="Ma J."/>
        </authorList>
    </citation>
    <scope>NUCLEOTIDE SEQUENCE [LARGE SCALE GENOMIC DNA]</scope>
    <source>
        <strain evidence="3">JCM 32148</strain>
    </source>
</reference>